<dbReference type="SMART" id="SM00355">
    <property type="entry name" value="ZnF_C2H2"/>
    <property type="match status" value="9"/>
</dbReference>
<dbReference type="InterPro" id="IPR019787">
    <property type="entry name" value="Znf_PHD-finger"/>
</dbReference>
<dbReference type="InterPro" id="IPR013087">
    <property type="entry name" value="Znf_C2H2_type"/>
</dbReference>
<dbReference type="Gene3D" id="3.30.40.10">
    <property type="entry name" value="Zinc/RING finger domain, C3HC4 (zinc finger)"/>
    <property type="match status" value="1"/>
</dbReference>
<dbReference type="PROSITE" id="PS51058">
    <property type="entry name" value="ZF_CXXC"/>
    <property type="match status" value="1"/>
</dbReference>
<dbReference type="Pfam" id="PF00628">
    <property type="entry name" value="PHD"/>
    <property type="match status" value="1"/>
</dbReference>
<dbReference type="InterPro" id="IPR001965">
    <property type="entry name" value="Znf_PHD"/>
</dbReference>
<evidence type="ECO:0000259" key="13">
    <source>
        <dbReference type="PROSITE" id="PS50016"/>
    </source>
</evidence>
<keyword evidence="3" id="KW-0677">Repeat</keyword>
<evidence type="ECO:0000256" key="2">
    <source>
        <dbReference type="ARBA" id="ARBA00022723"/>
    </source>
</evidence>
<evidence type="ECO:0000256" key="4">
    <source>
        <dbReference type="ARBA" id="ARBA00022771"/>
    </source>
</evidence>
<feature type="compositionally biased region" description="Polar residues" evidence="12">
    <location>
        <begin position="540"/>
        <end position="554"/>
    </location>
</feature>
<reference evidence="17" key="1">
    <citation type="journal article" date="2008" name="Nat. Genet.">
        <title>The Pristionchus pacificus genome provides a unique perspective on nematode lifestyle and parasitism.</title>
        <authorList>
            <person name="Dieterich C."/>
            <person name="Clifton S.W."/>
            <person name="Schuster L.N."/>
            <person name="Chinwalla A."/>
            <person name="Delehaunty K."/>
            <person name="Dinkelacker I."/>
            <person name="Fulton L."/>
            <person name="Fulton R."/>
            <person name="Godfrey J."/>
            <person name="Minx P."/>
            <person name="Mitreva M."/>
            <person name="Roeseler W."/>
            <person name="Tian H."/>
            <person name="Witte H."/>
            <person name="Yang S.P."/>
            <person name="Wilson R.K."/>
            <person name="Sommer R.J."/>
        </authorList>
    </citation>
    <scope>NUCLEOTIDE SEQUENCE [LARGE SCALE GENOMIC DNA]</scope>
    <source>
        <strain evidence="17">PS312</strain>
    </source>
</reference>
<evidence type="ECO:0000313" key="17">
    <source>
        <dbReference type="Proteomes" id="UP000005239"/>
    </source>
</evidence>
<organism evidence="16 17">
    <name type="scientific">Pristionchus pacificus</name>
    <name type="common">Parasitic nematode worm</name>
    <dbReference type="NCBI Taxonomy" id="54126"/>
    <lineage>
        <taxon>Eukaryota</taxon>
        <taxon>Metazoa</taxon>
        <taxon>Ecdysozoa</taxon>
        <taxon>Nematoda</taxon>
        <taxon>Chromadorea</taxon>
        <taxon>Rhabditida</taxon>
        <taxon>Rhabditina</taxon>
        <taxon>Diplogasteromorpha</taxon>
        <taxon>Diplogasteroidea</taxon>
        <taxon>Neodiplogasteridae</taxon>
        <taxon>Pristionchus</taxon>
    </lineage>
</organism>
<dbReference type="Gene3D" id="3.30.160.60">
    <property type="entry name" value="Classic Zinc Finger"/>
    <property type="match status" value="6"/>
</dbReference>
<dbReference type="PROSITE" id="PS00028">
    <property type="entry name" value="ZINC_FINGER_C2H2_1"/>
    <property type="match status" value="7"/>
</dbReference>
<dbReference type="Proteomes" id="UP000005239">
    <property type="component" value="Unassembled WGS sequence"/>
</dbReference>
<dbReference type="PANTHER" id="PTHR46174">
    <property type="entry name" value="CXXC-TYPE ZINC FINGER PROTEIN 1"/>
    <property type="match status" value="1"/>
</dbReference>
<keyword evidence="4 11" id="KW-0863">Zinc-finger</keyword>
<keyword evidence="7" id="KW-0238">DNA-binding</keyword>
<evidence type="ECO:0000256" key="12">
    <source>
        <dbReference type="SAM" id="MobiDB-lite"/>
    </source>
</evidence>
<feature type="compositionally biased region" description="Acidic residues" evidence="12">
    <location>
        <begin position="147"/>
        <end position="157"/>
    </location>
</feature>
<keyword evidence="8" id="KW-0804">Transcription</keyword>
<keyword evidence="6" id="KW-0805">Transcription regulation</keyword>
<accession>A0A8R1UTE8</accession>
<dbReference type="InterPro" id="IPR036236">
    <property type="entry name" value="Znf_C2H2_sf"/>
</dbReference>
<dbReference type="GO" id="GO:0048188">
    <property type="term" value="C:Set1C/COMPASS complex"/>
    <property type="evidence" value="ECO:0000318"/>
    <property type="project" value="GO_Central"/>
</dbReference>
<keyword evidence="9" id="KW-0539">Nucleus</keyword>
<evidence type="ECO:0000256" key="6">
    <source>
        <dbReference type="ARBA" id="ARBA00023015"/>
    </source>
</evidence>
<feature type="domain" description="C2H2-type" evidence="14">
    <location>
        <begin position="344"/>
        <end position="371"/>
    </location>
</feature>
<dbReference type="GO" id="GO:0008270">
    <property type="term" value="F:zinc ion binding"/>
    <property type="evidence" value="ECO:0007669"/>
    <property type="project" value="UniProtKB-KW"/>
</dbReference>
<evidence type="ECO:0000256" key="8">
    <source>
        <dbReference type="ARBA" id="ARBA00023163"/>
    </source>
</evidence>
<dbReference type="SUPFAM" id="SSF57903">
    <property type="entry name" value="FYVE/PHD zinc finger"/>
    <property type="match status" value="1"/>
</dbReference>
<comment type="subcellular location">
    <subcellularLocation>
        <location evidence="1">Nucleus</location>
    </subcellularLocation>
</comment>
<feature type="region of interest" description="Disordered" evidence="12">
    <location>
        <begin position="1269"/>
        <end position="1292"/>
    </location>
</feature>
<feature type="compositionally biased region" description="Basic and acidic residues" evidence="12">
    <location>
        <begin position="131"/>
        <end position="141"/>
    </location>
</feature>
<dbReference type="GO" id="GO:0003677">
    <property type="term" value="F:DNA binding"/>
    <property type="evidence" value="ECO:0007669"/>
    <property type="project" value="UniProtKB-KW"/>
</dbReference>
<feature type="domain" description="C2H2-type" evidence="14">
    <location>
        <begin position="249"/>
        <end position="276"/>
    </location>
</feature>
<gene>
    <name evidence="16" type="primary">WBGene00276873</name>
</gene>
<evidence type="ECO:0000259" key="14">
    <source>
        <dbReference type="PROSITE" id="PS50157"/>
    </source>
</evidence>
<dbReference type="SMART" id="SM00249">
    <property type="entry name" value="PHD"/>
    <property type="match status" value="1"/>
</dbReference>
<keyword evidence="2" id="KW-0479">Metal-binding</keyword>
<feature type="compositionally biased region" description="Basic and acidic residues" evidence="12">
    <location>
        <begin position="158"/>
        <end position="168"/>
    </location>
</feature>
<dbReference type="PROSITE" id="PS50016">
    <property type="entry name" value="ZF_PHD_2"/>
    <property type="match status" value="1"/>
</dbReference>
<evidence type="ECO:0000256" key="5">
    <source>
        <dbReference type="ARBA" id="ARBA00022833"/>
    </source>
</evidence>
<feature type="domain" description="C2H2-type" evidence="14">
    <location>
        <begin position="440"/>
        <end position="463"/>
    </location>
</feature>
<dbReference type="FunFam" id="3.30.160.60:FF:000446">
    <property type="entry name" value="Zinc finger protein"/>
    <property type="match status" value="1"/>
</dbReference>
<feature type="region of interest" description="Disordered" evidence="12">
    <location>
        <begin position="538"/>
        <end position="562"/>
    </location>
</feature>
<evidence type="ECO:0000259" key="15">
    <source>
        <dbReference type="PROSITE" id="PS51058"/>
    </source>
</evidence>
<dbReference type="Pfam" id="PF00096">
    <property type="entry name" value="zf-C2H2"/>
    <property type="match status" value="5"/>
</dbReference>
<feature type="domain" description="C2H2-type" evidence="14">
    <location>
        <begin position="281"/>
        <end position="309"/>
    </location>
</feature>
<sequence length="1426" mass="164284">MEDSKMNEDQIRNIRQKALEISHEDQIGNVVQKSIDLLQALISGNADHKKLSFVMDSLADVRRNIHEMDKERDSAHRNFVYQLSKSLEMAMKTISEWEKIRKGSIEIKVEPIDTSHDDFVDVSEVEMRNGKCERRESDLEKIGGAWSDDEETEDGENNENKNEGRPIASKVDKPKINLNVKKDSTGNFACELCPFKMKLSVNYHTREHLDGEEAQRPFKCDICNKKFKQIPHRNTHMKSHLPKDKQRIFECEICKKKFTTAQYLKMHRNLHSGNEETKRPYKCGHCNMRFTQLHSVRKHEDNVHGSITERSSFKCVVCNKVFNDSDAFERHKTSHLTAEFYKVFECKKCDKKFTARSTLYHHEKTHLENENAKRPYQCEVCEKRFAHPSAFKTHKLTHLPDNDPRKNNVECNVCRKRFSRMNLEDHRKTHLDGEGTLNPFKCDTCGKYFARRQHLERHQAETHLPVDDPRKYKKCALCDQLIPKRQITNERIPGLLQRSEKVRRRKWFKREKMWKMKRKMNLMIRKPKKMKMKILLETMSAPSRSPPSDEQNVASKTKKKSGESRKEKKVFCSCRQPEGNRFMIGCDKCDEWYHGDCVSITRAMGKQIHQYYCKACIAKDPTLKITYQRKETDESITKRCIECVNCLRLADCGECINCKNKRGRCLFVPCLNAEFDAAEKKEAEKKASEKKLPSNAKSAPSTPAMLDEIINAVASTSRSKEEEMGKSAKTARGKITALKKEKQEKVVKGKGKEVQKQIKEELGCYLPEGGRSRKGTVAAAKDLRQQSVSPRKESWKIVQCPTRCLARGCPYFAREGTSKYCSDKCGMALARDRILAHLPRGAQNYWRIEPVAVKDLQEEEMRRKEEQLELSKEMENLDKWYALCINFVEAIKNIKPDEKEDHHRGEADMSISCPVCAAEYTCKTISRHLEKCFAKQEKQSTYGTSTKYAVNPNNIFCEEFNKSNNTYCKRLRVICPEHYKGDIEAGLEVCGWPKAWSQPEPLTMEGMFTSVEDIISLGTCGISRKECKQHSGWIPAILGTIDSRRMAHFTRMDELLDTSVRNQKRGDAILLMCNQTEYHQPLEKIIASYKEGQKKSTVNVTMFSSQSPSGDDQNVPPKGKKKKEKEVFCICRFREIWETKFTNIIACIAKDPTLVITKKETEKLIIMRCIQCVNCLRLADCGECNNCVNKRGRCLHVPCLNPVVKPSSFKIAENKTLEIWEPLSALSALSAVSTPFTPAILDKVIDADRPTEQNTFQVYSSMHLQSPIAVASTSPPKEEEMSKSGRMTRGRRNGFRKNKQEKVIKGKGRELQKQLRKEFDTQLSERLKKGTAAYSEAFRSPSVSPEKDDCEQGPRQCQAKECSCFAREGSKYCSDECGMALARKHLLLNLPRGVQNYWRIATVKKPKEELREEPKEELIEEPKEEL</sequence>
<dbReference type="InterPro" id="IPR002857">
    <property type="entry name" value="Znf_CXXC"/>
</dbReference>
<feature type="domain" description="C2H2-type" evidence="14">
    <location>
        <begin position="376"/>
        <end position="403"/>
    </location>
</feature>
<protein>
    <recommendedName>
        <fullName evidence="10">CXXC-type zinc finger protein 1</fullName>
    </recommendedName>
</protein>
<evidence type="ECO:0000256" key="11">
    <source>
        <dbReference type="PROSITE-ProRule" id="PRU00509"/>
    </source>
</evidence>
<evidence type="ECO:0000256" key="7">
    <source>
        <dbReference type="ARBA" id="ARBA00023125"/>
    </source>
</evidence>
<dbReference type="PROSITE" id="PS50157">
    <property type="entry name" value="ZINC_FINGER_C2H2_2"/>
    <property type="match status" value="7"/>
</dbReference>
<feature type="domain" description="CXXC-type" evidence="15">
    <location>
        <begin position="626"/>
        <end position="671"/>
    </location>
</feature>
<evidence type="ECO:0000313" key="16">
    <source>
        <dbReference type="EnsemblMetazoa" id="PPA38504.1"/>
    </source>
</evidence>
<dbReference type="GO" id="GO:0000122">
    <property type="term" value="P:negative regulation of transcription by RNA polymerase II"/>
    <property type="evidence" value="ECO:0007669"/>
    <property type="project" value="UniProtKB-ARBA"/>
</dbReference>
<dbReference type="EnsemblMetazoa" id="PPA38504.1">
    <property type="protein sequence ID" value="PPA38504.1"/>
    <property type="gene ID" value="WBGene00276873"/>
</dbReference>
<keyword evidence="5" id="KW-0862">Zinc</keyword>
<dbReference type="InterPro" id="IPR013083">
    <property type="entry name" value="Znf_RING/FYVE/PHD"/>
</dbReference>
<dbReference type="SUPFAM" id="SSF57667">
    <property type="entry name" value="beta-beta-alpha zinc fingers"/>
    <property type="match status" value="5"/>
</dbReference>
<proteinExistence type="predicted"/>
<evidence type="ECO:0000256" key="10">
    <source>
        <dbReference type="ARBA" id="ARBA00023828"/>
    </source>
</evidence>
<feature type="domain" description="C2H2-type" evidence="14">
    <location>
        <begin position="218"/>
        <end position="245"/>
    </location>
</feature>
<dbReference type="InterPro" id="IPR037869">
    <property type="entry name" value="Spp1/CFP1"/>
</dbReference>
<evidence type="ECO:0000256" key="3">
    <source>
        <dbReference type="ARBA" id="ARBA00022737"/>
    </source>
</evidence>
<dbReference type="Pfam" id="PF13912">
    <property type="entry name" value="zf-C2H2_6"/>
    <property type="match status" value="1"/>
</dbReference>
<feature type="region of interest" description="Disordered" evidence="12">
    <location>
        <begin position="131"/>
        <end position="168"/>
    </location>
</feature>
<reference evidence="16" key="2">
    <citation type="submission" date="2022-06" db="UniProtKB">
        <authorList>
            <consortium name="EnsemblMetazoa"/>
        </authorList>
    </citation>
    <scope>IDENTIFICATION</scope>
    <source>
        <strain evidence="16">PS312</strain>
    </source>
</reference>
<evidence type="ECO:0000256" key="1">
    <source>
        <dbReference type="ARBA" id="ARBA00004123"/>
    </source>
</evidence>
<keyword evidence="17" id="KW-1185">Reference proteome</keyword>
<feature type="domain" description="C2H2-type" evidence="14">
    <location>
        <begin position="313"/>
        <end position="335"/>
    </location>
</feature>
<dbReference type="PANTHER" id="PTHR46174:SF1">
    <property type="entry name" value="CXXC-TYPE ZINC FINGER PROTEIN 1"/>
    <property type="match status" value="1"/>
</dbReference>
<evidence type="ECO:0000256" key="9">
    <source>
        <dbReference type="ARBA" id="ARBA00023242"/>
    </source>
</evidence>
<feature type="domain" description="PHD-type" evidence="13">
    <location>
        <begin position="569"/>
        <end position="619"/>
    </location>
</feature>
<dbReference type="FunFam" id="3.30.160.60:FF:000340">
    <property type="entry name" value="zinc finger protein 473 isoform X1"/>
    <property type="match status" value="1"/>
</dbReference>
<dbReference type="Pfam" id="PF12269">
    <property type="entry name" value="CpG_bind_C"/>
    <property type="match status" value="1"/>
</dbReference>
<name>A0A8R1UTE8_PRIPA</name>
<dbReference type="InterPro" id="IPR011011">
    <property type="entry name" value="Znf_FYVE_PHD"/>
</dbReference>
<dbReference type="InterPro" id="IPR022056">
    <property type="entry name" value="CpG-bd_C"/>
</dbReference>
<dbReference type="GO" id="GO:0045893">
    <property type="term" value="P:positive regulation of DNA-templated transcription"/>
    <property type="evidence" value="ECO:0000318"/>
    <property type="project" value="GO_Central"/>
</dbReference>